<dbReference type="EMBL" id="JBJKFK010000091">
    <property type="protein sequence ID" value="KAL3319905.1"/>
    <property type="molecule type" value="Genomic_DNA"/>
</dbReference>
<proteinExistence type="predicted"/>
<name>A0ABD2QK48_9PLAT</name>
<keyword evidence="1" id="KW-0378">Hydrolase</keyword>
<keyword evidence="1" id="KW-0540">Nuclease</keyword>
<dbReference type="GO" id="GO:0004519">
    <property type="term" value="F:endonuclease activity"/>
    <property type="evidence" value="ECO:0007669"/>
    <property type="project" value="UniProtKB-KW"/>
</dbReference>
<protein>
    <submittedName>
        <fullName evidence="1">Endonuclease/exonuclease/phosphatase domain-containing protein 1</fullName>
    </submittedName>
</protein>
<dbReference type="Gene3D" id="3.60.10.10">
    <property type="entry name" value="Endonuclease/exonuclease/phosphatase"/>
    <property type="match status" value="1"/>
</dbReference>
<gene>
    <name evidence="1" type="primary">EEPD1</name>
    <name evidence="1" type="ORF">Ciccas_001413</name>
</gene>
<dbReference type="AlphaFoldDB" id="A0ABD2QK48"/>
<dbReference type="Proteomes" id="UP001626550">
    <property type="component" value="Unassembled WGS sequence"/>
</dbReference>
<dbReference type="InterPro" id="IPR036691">
    <property type="entry name" value="Endo/exonu/phosph_ase_sf"/>
</dbReference>
<evidence type="ECO:0000313" key="1">
    <source>
        <dbReference type="EMBL" id="KAL3319905.1"/>
    </source>
</evidence>
<keyword evidence="1" id="KW-0255">Endonuclease</keyword>
<sequence>MADMNERLKSLHFKCYRFKKETDQLRETLYNYNLRTQSANVTVETERCHSSSVLQNHNAENLPEVGISPTCSVSNTPNTNLEKAITALALEMANTENPGFLEAICLTILWSKVDLLALQELGSPEAAHIIVAELNCPQLHHVKKMNGMLIDCQKWMMVVLDEPAGKMYKGQEYSALIYNNRLSIDIKKFAYFKTNKTNPSRAFTRSPLLIELGIGKVNFLIVSLHLKFPGLQNEHVARTTDEVHAITLFMQAFYESHQSQTYPILIGDFNMNQSHPSFDGLKKLGMSPVFEEDEITTTSHVKFKDKGKPSINTDIVIGAYDNIWLPYFFLTGAKGIVWETLRHPFIPHDKGWNGFVSDHCLIWCDIDLQSKQ</sequence>
<reference evidence="1 2" key="1">
    <citation type="submission" date="2024-11" db="EMBL/GenBank/DDBJ databases">
        <title>Adaptive evolution of stress response genes in parasites aligns with host niche diversity.</title>
        <authorList>
            <person name="Hahn C."/>
            <person name="Resl P."/>
        </authorList>
    </citation>
    <scope>NUCLEOTIDE SEQUENCE [LARGE SCALE GENOMIC DNA]</scope>
    <source>
        <strain evidence="1">EGGRZ-B1_66</strain>
        <tissue evidence="1">Body</tissue>
    </source>
</reference>
<accession>A0ABD2QK48</accession>
<organism evidence="1 2">
    <name type="scientific">Cichlidogyrus casuarinus</name>
    <dbReference type="NCBI Taxonomy" id="1844966"/>
    <lineage>
        <taxon>Eukaryota</taxon>
        <taxon>Metazoa</taxon>
        <taxon>Spiralia</taxon>
        <taxon>Lophotrochozoa</taxon>
        <taxon>Platyhelminthes</taxon>
        <taxon>Monogenea</taxon>
        <taxon>Monopisthocotylea</taxon>
        <taxon>Dactylogyridea</taxon>
        <taxon>Ancyrocephalidae</taxon>
        <taxon>Cichlidogyrus</taxon>
    </lineage>
</organism>
<keyword evidence="2" id="KW-1185">Reference proteome</keyword>
<comment type="caution">
    <text evidence="1">The sequence shown here is derived from an EMBL/GenBank/DDBJ whole genome shotgun (WGS) entry which is preliminary data.</text>
</comment>
<evidence type="ECO:0000313" key="2">
    <source>
        <dbReference type="Proteomes" id="UP001626550"/>
    </source>
</evidence>
<dbReference type="SUPFAM" id="SSF56219">
    <property type="entry name" value="DNase I-like"/>
    <property type="match status" value="1"/>
</dbReference>